<evidence type="ECO:0000313" key="7">
    <source>
        <dbReference type="EMBL" id="GGM73368.1"/>
    </source>
</evidence>
<dbReference type="InterPro" id="IPR009068">
    <property type="entry name" value="uS15_NS1_RNA-bd_sf"/>
</dbReference>
<reference evidence="7" key="1">
    <citation type="journal article" date="2014" name="Int. J. Syst. Evol. Microbiol.">
        <title>Complete genome sequence of Corynebacterium casei LMG S-19264T (=DSM 44701T), isolated from a smear-ripened cheese.</title>
        <authorList>
            <consortium name="US DOE Joint Genome Institute (JGI-PGF)"/>
            <person name="Walter F."/>
            <person name="Albersmeier A."/>
            <person name="Kalinowski J."/>
            <person name="Ruckert C."/>
        </authorList>
    </citation>
    <scope>NUCLEOTIDE SEQUENCE</scope>
    <source>
        <strain evidence="7">JCM 13583</strain>
    </source>
</reference>
<proteinExistence type="inferred from homology"/>
<dbReference type="GO" id="GO:0003735">
    <property type="term" value="F:structural constituent of ribosome"/>
    <property type="evidence" value="ECO:0007669"/>
    <property type="project" value="InterPro"/>
</dbReference>
<dbReference type="Pfam" id="PF00312">
    <property type="entry name" value="Ribosomal_S15"/>
    <property type="match status" value="1"/>
</dbReference>
<dbReference type="Proteomes" id="UP000632195">
    <property type="component" value="Unassembled WGS sequence"/>
</dbReference>
<dbReference type="GO" id="GO:0022627">
    <property type="term" value="C:cytosolic small ribosomal subunit"/>
    <property type="evidence" value="ECO:0007669"/>
    <property type="project" value="TreeGrafter"/>
</dbReference>
<dbReference type="InterPro" id="IPR023029">
    <property type="entry name" value="Ribosomal_uS15_arc_euk"/>
</dbReference>
<evidence type="ECO:0000256" key="2">
    <source>
        <dbReference type="ARBA" id="ARBA00022980"/>
    </source>
</evidence>
<dbReference type="EMBL" id="BMNY01000001">
    <property type="protein sequence ID" value="GGM73368.1"/>
    <property type="molecule type" value="Genomic_DNA"/>
</dbReference>
<dbReference type="InterPro" id="IPR012606">
    <property type="entry name" value="Ribosomal_uS15_N"/>
</dbReference>
<dbReference type="Gene3D" id="1.10.287.10">
    <property type="entry name" value="S15/NS1, RNA-binding"/>
    <property type="match status" value="1"/>
</dbReference>
<evidence type="ECO:0000256" key="3">
    <source>
        <dbReference type="ARBA" id="ARBA00023274"/>
    </source>
</evidence>
<evidence type="ECO:0000256" key="4">
    <source>
        <dbReference type="ARBA" id="ARBA00035313"/>
    </source>
</evidence>
<dbReference type="AlphaFoldDB" id="A0AA37BRT0"/>
<comment type="caution">
    <text evidence="7">The sequence shown here is derived from an EMBL/GenBank/DDBJ whole genome shotgun (WGS) entry which is preliminary data.</text>
</comment>
<dbReference type="Gene3D" id="4.10.860.130">
    <property type="match status" value="1"/>
</dbReference>
<dbReference type="SUPFAM" id="SSF47060">
    <property type="entry name" value="S15/NS1 RNA-binding domain"/>
    <property type="match status" value="1"/>
</dbReference>
<dbReference type="PANTHER" id="PTHR11885:SF6">
    <property type="entry name" value="SMALL RIBOSOMAL SUBUNIT PROTEIN US15"/>
    <property type="match status" value="1"/>
</dbReference>
<dbReference type="GO" id="GO:0070181">
    <property type="term" value="F:small ribosomal subunit rRNA binding"/>
    <property type="evidence" value="ECO:0007669"/>
    <property type="project" value="TreeGrafter"/>
</dbReference>
<keyword evidence="2 5" id="KW-0689">Ribosomal protein</keyword>
<gene>
    <name evidence="7" type="ORF">GCM10007108_09220</name>
</gene>
<organism evidence="7 8">
    <name type="scientific">Thermogymnomonas acidicola</name>
    <dbReference type="NCBI Taxonomy" id="399579"/>
    <lineage>
        <taxon>Archaea</taxon>
        <taxon>Methanobacteriati</taxon>
        <taxon>Thermoplasmatota</taxon>
        <taxon>Thermoplasmata</taxon>
        <taxon>Thermoplasmatales</taxon>
        <taxon>Thermogymnomonas</taxon>
    </lineage>
</organism>
<dbReference type="SMART" id="SM01387">
    <property type="entry name" value="Ribosomal_S15"/>
    <property type="match status" value="1"/>
</dbReference>
<evidence type="ECO:0000256" key="5">
    <source>
        <dbReference type="RuleBase" id="RU003919"/>
    </source>
</evidence>
<accession>A0AA37BRT0</accession>
<evidence type="ECO:0000313" key="8">
    <source>
        <dbReference type="Proteomes" id="UP000632195"/>
    </source>
</evidence>
<dbReference type="NCBIfam" id="NF006331">
    <property type="entry name" value="PRK08561.1"/>
    <property type="match status" value="1"/>
</dbReference>
<sequence length="142" mass="16794">MHTRKRGKSGSKRVYTETRPSWVQMSDQEVVDTIRNLRSQGMSYSMIGITLRDQYGIPSTRTVMRKKLGKIIQELGMAPQVPEDLMNLIERYRNITKHVEMNKNDLDNKRRQALLMSKILRLVKYYKREGYLSEEWNLSKVL</sequence>
<keyword evidence="3 5" id="KW-0687">Ribonucleoprotein</keyword>
<name>A0AA37BRT0_9ARCH</name>
<dbReference type="CDD" id="cd00353">
    <property type="entry name" value="Ribosomal_S15p_S13e"/>
    <property type="match status" value="1"/>
</dbReference>
<dbReference type="SMART" id="SM01386">
    <property type="entry name" value="Ribosomal_S13_N"/>
    <property type="match status" value="1"/>
</dbReference>
<evidence type="ECO:0000259" key="6">
    <source>
        <dbReference type="SMART" id="SM01386"/>
    </source>
</evidence>
<evidence type="ECO:0000256" key="1">
    <source>
        <dbReference type="ARBA" id="ARBA00008434"/>
    </source>
</evidence>
<feature type="domain" description="Small ribosomal subunit protein uS15 N-terminal" evidence="6">
    <location>
        <begin position="1"/>
        <end position="57"/>
    </location>
</feature>
<keyword evidence="8" id="KW-1185">Reference proteome</keyword>
<comment type="similarity">
    <text evidence="1 5">Belongs to the universal ribosomal protein uS15 family.</text>
</comment>
<dbReference type="InterPro" id="IPR000589">
    <property type="entry name" value="Ribosomal_uS15"/>
</dbReference>
<dbReference type="GO" id="GO:0006412">
    <property type="term" value="P:translation"/>
    <property type="evidence" value="ECO:0007669"/>
    <property type="project" value="InterPro"/>
</dbReference>
<dbReference type="PANTHER" id="PTHR11885">
    <property type="entry name" value="RIBOSOMAL PROTEIN S15P/S13E"/>
    <property type="match status" value="1"/>
</dbReference>
<protein>
    <recommendedName>
        <fullName evidence="4">30S ribosomal protein S15</fullName>
    </recommendedName>
</protein>
<reference evidence="7" key="2">
    <citation type="submission" date="2022-09" db="EMBL/GenBank/DDBJ databases">
        <authorList>
            <person name="Sun Q."/>
            <person name="Ohkuma M."/>
        </authorList>
    </citation>
    <scope>NUCLEOTIDE SEQUENCE</scope>
    <source>
        <strain evidence="7">JCM 13583</strain>
    </source>
</reference>
<dbReference type="Pfam" id="PF08069">
    <property type="entry name" value="Ribosomal_S13_N"/>
    <property type="match status" value="1"/>
</dbReference>